<feature type="transmembrane region" description="Helical" evidence="6">
    <location>
        <begin position="180"/>
        <end position="206"/>
    </location>
</feature>
<proteinExistence type="predicted"/>
<reference evidence="8" key="1">
    <citation type="submission" date="2020-10" db="EMBL/GenBank/DDBJ databases">
        <title>Fervidococcus fontis strain 3639Fd - the first crenarchaeon capable of growth on lipids.</title>
        <authorList>
            <person name="Kochetkova T.V."/>
            <person name="Elcheninov A.G."/>
            <person name="Toschakov S.V."/>
            <person name="Kublanov I.V."/>
        </authorList>
    </citation>
    <scope>NUCLEOTIDE SEQUENCE</scope>
    <source>
        <strain evidence="8">3639Fd</strain>
    </source>
</reference>
<keyword evidence="2" id="KW-1003">Cell membrane</keyword>
<evidence type="ECO:0000256" key="4">
    <source>
        <dbReference type="ARBA" id="ARBA00022989"/>
    </source>
</evidence>
<dbReference type="EMBL" id="JADEZV010000003">
    <property type="protein sequence ID" value="MBE9391524.1"/>
    <property type="molecule type" value="Genomic_DNA"/>
</dbReference>
<dbReference type="AlphaFoldDB" id="A0A843ABX6"/>
<feature type="transmembrane region" description="Helical" evidence="6">
    <location>
        <begin position="34"/>
        <end position="54"/>
    </location>
</feature>
<dbReference type="InterPro" id="IPR056569">
    <property type="entry name" value="ArlJ-like"/>
</dbReference>
<protein>
    <submittedName>
        <fullName evidence="8">Type II secretion system F family protein</fullName>
    </submittedName>
</protein>
<feature type="transmembrane region" description="Helical" evidence="6">
    <location>
        <begin position="474"/>
        <end position="497"/>
    </location>
</feature>
<keyword evidence="4 6" id="KW-1133">Transmembrane helix</keyword>
<feature type="transmembrane region" description="Helical" evidence="6">
    <location>
        <begin position="509"/>
        <end position="535"/>
    </location>
</feature>
<feature type="transmembrane region" description="Helical" evidence="6">
    <location>
        <begin position="280"/>
        <end position="298"/>
    </location>
</feature>
<evidence type="ECO:0000256" key="3">
    <source>
        <dbReference type="ARBA" id="ARBA00022692"/>
    </source>
</evidence>
<dbReference type="InterPro" id="IPR018076">
    <property type="entry name" value="T2SS_GspF_dom"/>
</dbReference>
<gene>
    <name evidence="8" type="ORF">IOK49_05505</name>
</gene>
<dbReference type="Pfam" id="PF00482">
    <property type="entry name" value="T2SSF"/>
    <property type="match status" value="1"/>
</dbReference>
<name>A0A843ABX6_9CREN</name>
<dbReference type="RefSeq" id="WP_193803896.1">
    <property type="nucleotide sequence ID" value="NZ_JADEZV010000003.1"/>
</dbReference>
<evidence type="ECO:0000313" key="8">
    <source>
        <dbReference type="EMBL" id="MBE9391524.1"/>
    </source>
</evidence>
<evidence type="ECO:0000256" key="6">
    <source>
        <dbReference type="SAM" id="Phobius"/>
    </source>
</evidence>
<feature type="transmembrane region" description="Helical" evidence="6">
    <location>
        <begin position="212"/>
        <end position="235"/>
    </location>
</feature>
<dbReference type="GO" id="GO:0005886">
    <property type="term" value="C:plasma membrane"/>
    <property type="evidence" value="ECO:0007669"/>
    <property type="project" value="UniProtKB-SubCell"/>
</dbReference>
<evidence type="ECO:0000256" key="5">
    <source>
        <dbReference type="ARBA" id="ARBA00023136"/>
    </source>
</evidence>
<comment type="subcellular location">
    <subcellularLocation>
        <location evidence="1">Cell membrane</location>
        <topology evidence="1">Multi-pass membrane protein</topology>
    </subcellularLocation>
</comment>
<feature type="transmembrane region" description="Helical" evidence="6">
    <location>
        <begin position="9"/>
        <end position="28"/>
    </location>
</feature>
<feature type="domain" description="Type II secretion system protein GspF" evidence="7">
    <location>
        <begin position="72"/>
        <end position="196"/>
    </location>
</feature>
<accession>A0A843ABX6</accession>
<comment type="caution">
    <text evidence="8">The sequence shown here is derived from an EMBL/GenBank/DDBJ whole genome shotgun (WGS) entry which is preliminary data.</text>
</comment>
<dbReference type="Proteomes" id="UP000652307">
    <property type="component" value="Unassembled WGS sequence"/>
</dbReference>
<keyword evidence="5 6" id="KW-0472">Membrane</keyword>
<keyword evidence="3 6" id="KW-0812">Transmembrane</keyword>
<feature type="transmembrane region" description="Helical" evidence="6">
    <location>
        <begin position="430"/>
        <end position="454"/>
    </location>
</feature>
<evidence type="ECO:0000256" key="2">
    <source>
        <dbReference type="ARBA" id="ARBA00022475"/>
    </source>
</evidence>
<dbReference type="PANTHER" id="PTHR35402">
    <property type="entry name" value="INTEGRAL MEMBRANE PROTEIN-RELATED"/>
    <property type="match status" value="1"/>
</dbReference>
<organism evidence="8 9">
    <name type="scientific">Fervidicoccus fontis</name>
    <dbReference type="NCBI Taxonomy" id="683846"/>
    <lineage>
        <taxon>Archaea</taxon>
        <taxon>Thermoproteota</taxon>
        <taxon>Thermoprotei</taxon>
        <taxon>Fervidicoccales</taxon>
        <taxon>Fervidicoccaceae</taxon>
        <taxon>Fervidicoccus</taxon>
    </lineage>
</organism>
<evidence type="ECO:0000259" key="7">
    <source>
        <dbReference type="Pfam" id="PF00482"/>
    </source>
</evidence>
<sequence length="546" mass="60583">MKLNREEAVFLSLGIAGILAGVVLFLMIKTTLFSIISGIILSASIIGGIIYPIFLRPRLGSTEVDADFTFLLQHLLSVSTGNPPRSSLFEVVSKENIYPKYSPIFLKIYKLGKEWGYSFPQACRLVGKEVGNKVLKEFLSRLSIVLSVGEDVEHFLRTELSSILNIYETQYMRTIEAMNVFLGIYTSLLAASVFMLANFLLLAFFFGGDISMVTMSYAFVIATIGIVALVLYITVPQEAFENKLEPRPRAYAVTNILSIAITLTFSVAFLFLALKHMLSFYSIGILLIAYGAFLYIPGRIAKGIENLIENIDDFFPVFIRSYSLNYETIPNHAKALKPMLLVELGKLSKILKNLYARLMNGINPQIAWRMMAAETRSELARRFLKIFEDTIEKGGKISQVGASISGHYNTIVGLRRNRLQVAKTFEMTTYIMQGAIVVINIFVSSLLQGFSQMLSSMQSSIPGNVFGIMFGSNISIQLVMIFATVFSFATALLNALSINKVTPGVSKSFWYYFSILLVATGAGIIAGEFMISYILNSALQGMTNLI</sequence>
<feature type="transmembrane region" description="Helical" evidence="6">
    <location>
        <begin position="256"/>
        <end position="274"/>
    </location>
</feature>
<dbReference type="PANTHER" id="PTHR35402:SF2">
    <property type="entry name" value="FLAGELLA ACCESSORY PROTEIN J"/>
    <property type="match status" value="1"/>
</dbReference>
<evidence type="ECO:0000313" key="9">
    <source>
        <dbReference type="Proteomes" id="UP000652307"/>
    </source>
</evidence>
<evidence type="ECO:0000256" key="1">
    <source>
        <dbReference type="ARBA" id="ARBA00004651"/>
    </source>
</evidence>